<protein>
    <submittedName>
        <fullName evidence="1">Uncharacterized protein</fullName>
    </submittedName>
</protein>
<comment type="caution">
    <text evidence="1">The sequence shown here is derived from an EMBL/GenBank/DDBJ whole genome shotgun (WGS) entry which is preliminary data.</text>
</comment>
<organism evidence="1 2">
    <name type="scientific">Elysia crispata</name>
    <name type="common">lettuce slug</name>
    <dbReference type="NCBI Taxonomy" id="231223"/>
    <lineage>
        <taxon>Eukaryota</taxon>
        <taxon>Metazoa</taxon>
        <taxon>Spiralia</taxon>
        <taxon>Lophotrochozoa</taxon>
        <taxon>Mollusca</taxon>
        <taxon>Gastropoda</taxon>
        <taxon>Heterobranchia</taxon>
        <taxon>Euthyneura</taxon>
        <taxon>Panpulmonata</taxon>
        <taxon>Sacoglossa</taxon>
        <taxon>Placobranchoidea</taxon>
        <taxon>Plakobranchidae</taxon>
        <taxon>Elysia</taxon>
    </lineage>
</organism>
<sequence>MRYNDETLTSTFGNCRKPISHTDSCVTIASNISQYFGPSSRPLASTNISDHPSMIFHHCVLPEPVHVYTPVAASSQPKRFCSGLPAGVDD</sequence>
<name>A0AAE1DD45_9GAST</name>
<evidence type="ECO:0000313" key="1">
    <source>
        <dbReference type="EMBL" id="KAK3766111.1"/>
    </source>
</evidence>
<dbReference type="AlphaFoldDB" id="A0AAE1DD45"/>
<gene>
    <name evidence="1" type="ORF">RRG08_002343</name>
</gene>
<proteinExistence type="predicted"/>
<keyword evidence="2" id="KW-1185">Reference proteome</keyword>
<reference evidence="1" key="1">
    <citation type="journal article" date="2023" name="G3 (Bethesda)">
        <title>A reference genome for the long-term kleptoplast-retaining sea slug Elysia crispata morphotype clarki.</title>
        <authorList>
            <person name="Eastman K.E."/>
            <person name="Pendleton A.L."/>
            <person name="Shaikh M.A."/>
            <person name="Suttiyut T."/>
            <person name="Ogas R."/>
            <person name="Tomko P."/>
            <person name="Gavelis G."/>
            <person name="Widhalm J.R."/>
            <person name="Wisecaver J.H."/>
        </authorList>
    </citation>
    <scope>NUCLEOTIDE SEQUENCE</scope>
    <source>
        <strain evidence="1">ECLA1</strain>
    </source>
</reference>
<dbReference type="EMBL" id="JAWDGP010004263">
    <property type="protein sequence ID" value="KAK3766111.1"/>
    <property type="molecule type" value="Genomic_DNA"/>
</dbReference>
<dbReference type="Proteomes" id="UP001283361">
    <property type="component" value="Unassembled WGS sequence"/>
</dbReference>
<evidence type="ECO:0000313" key="2">
    <source>
        <dbReference type="Proteomes" id="UP001283361"/>
    </source>
</evidence>
<accession>A0AAE1DD45</accession>